<evidence type="ECO:0000313" key="2">
    <source>
        <dbReference type="Proteomes" id="UP000011586"/>
    </source>
</evidence>
<gene>
    <name evidence="1" type="ORF">C463_08789</name>
</gene>
<dbReference type="RefSeq" id="WP_008442818.1">
    <property type="nucleotide sequence ID" value="NZ_AOJK01000041.1"/>
</dbReference>
<dbReference type="Proteomes" id="UP000011586">
    <property type="component" value="Unassembled WGS sequence"/>
</dbReference>
<proteinExistence type="predicted"/>
<evidence type="ECO:0000313" key="1">
    <source>
        <dbReference type="EMBL" id="ELZ43752.1"/>
    </source>
</evidence>
<protein>
    <submittedName>
        <fullName evidence="1">Uncharacterized protein</fullName>
    </submittedName>
</protein>
<comment type="caution">
    <text evidence="1">The sequence shown here is derived from an EMBL/GenBank/DDBJ whole genome shotgun (WGS) entry which is preliminary data.</text>
</comment>
<keyword evidence="2" id="KW-1185">Reference proteome</keyword>
<name>M0EA40_9EURY</name>
<dbReference type="AlphaFoldDB" id="M0EA40"/>
<reference evidence="1 2" key="1">
    <citation type="journal article" date="2014" name="PLoS Genet.">
        <title>Phylogenetically driven sequencing of extremely halophilic archaea reveals strategies for static and dynamic osmo-response.</title>
        <authorList>
            <person name="Becker E.A."/>
            <person name="Seitzer P.M."/>
            <person name="Tritt A."/>
            <person name="Larsen D."/>
            <person name="Krusor M."/>
            <person name="Yao A.I."/>
            <person name="Wu D."/>
            <person name="Madern D."/>
            <person name="Eisen J.A."/>
            <person name="Darling A.E."/>
            <person name="Facciotti M.T."/>
        </authorList>
    </citation>
    <scope>NUCLEOTIDE SEQUENCE [LARGE SCALE GENOMIC DNA]</scope>
    <source>
        <strain evidence="1 2">DSM 19288</strain>
    </source>
</reference>
<dbReference type="OrthoDB" id="254771at2157"/>
<accession>M0EA40</accession>
<dbReference type="EMBL" id="AOJK01000041">
    <property type="protein sequence ID" value="ELZ43752.1"/>
    <property type="molecule type" value="Genomic_DNA"/>
</dbReference>
<organism evidence="1 2">
    <name type="scientific">Halorubrum californiense DSM 19288</name>
    <dbReference type="NCBI Taxonomy" id="1227465"/>
    <lineage>
        <taxon>Archaea</taxon>
        <taxon>Methanobacteriati</taxon>
        <taxon>Methanobacteriota</taxon>
        <taxon>Stenosarchaea group</taxon>
        <taxon>Halobacteria</taxon>
        <taxon>Halobacteriales</taxon>
        <taxon>Haloferacaceae</taxon>
        <taxon>Halorubrum</taxon>
    </lineage>
</organism>
<sequence>MSTRCQLRFVRTLEQGRTADPTEPVAQVYTHSDGYPESVLGRLHQLKQLLEATRSVRGPAYAAAQYLFLEKLTTLPLYLDPNRDPNRRLDAASPADVCDPNRMQHLSQPLFLLGHGVEDPRAGIHGDEEYLYVVAIPEYSLEQSEPPTWEVAVSEPCGFPRWDTDTDAAFSEATWGFEGSLSAGSRTFITNG</sequence>
<dbReference type="PATRIC" id="fig|1227465.4.peg.1724"/>